<sequence length="86" mass="9009">MAPGTYNYARKEANIFVAPGTEPNFLNAATLLLGGIQETGAVVGLTINRERQILIATHATEGTEQTAALFKQAAPLGTVIKVITVA</sequence>
<accession>A0A1F5E5U9</accession>
<name>A0A1F5E5U9_9BACT</name>
<dbReference type="Proteomes" id="UP000177006">
    <property type="component" value="Unassembled WGS sequence"/>
</dbReference>
<gene>
    <name evidence="1" type="ORF">A2160_04965</name>
</gene>
<protein>
    <submittedName>
        <fullName evidence="1">Uncharacterized protein</fullName>
    </submittedName>
</protein>
<dbReference type="EMBL" id="MEZK01000019">
    <property type="protein sequence ID" value="OGD62634.1"/>
    <property type="molecule type" value="Genomic_DNA"/>
</dbReference>
<dbReference type="AlphaFoldDB" id="A0A1F5E5U9"/>
<evidence type="ECO:0000313" key="2">
    <source>
        <dbReference type="Proteomes" id="UP000177006"/>
    </source>
</evidence>
<reference evidence="1 2" key="1">
    <citation type="journal article" date="2016" name="Nat. Commun.">
        <title>Thousands of microbial genomes shed light on interconnected biogeochemical processes in an aquifer system.</title>
        <authorList>
            <person name="Anantharaman K."/>
            <person name="Brown C.T."/>
            <person name="Hug L.A."/>
            <person name="Sharon I."/>
            <person name="Castelle C.J."/>
            <person name="Probst A.J."/>
            <person name="Thomas B.C."/>
            <person name="Singh A."/>
            <person name="Wilkins M.J."/>
            <person name="Karaoz U."/>
            <person name="Brodie E.L."/>
            <person name="Williams K.H."/>
            <person name="Hubbard S.S."/>
            <person name="Banfield J.F."/>
        </authorList>
    </citation>
    <scope>NUCLEOTIDE SEQUENCE [LARGE SCALE GENOMIC DNA]</scope>
</reference>
<comment type="caution">
    <text evidence="1">The sequence shown here is derived from an EMBL/GenBank/DDBJ whole genome shotgun (WGS) entry which is preliminary data.</text>
</comment>
<evidence type="ECO:0000313" key="1">
    <source>
        <dbReference type="EMBL" id="OGD62634.1"/>
    </source>
</evidence>
<proteinExistence type="predicted"/>
<organism evidence="1 2">
    <name type="scientific">Candidatus Beckwithbacteria bacterium RBG_13_42_9</name>
    <dbReference type="NCBI Taxonomy" id="1797457"/>
    <lineage>
        <taxon>Bacteria</taxon>
        <taxon>Candidatus Beckwithiibacteriota</taxon>
    </lineage>
</organism>